<dbReference type="PANTHER" id="PTHR42802:SF1">
    <property type="entry name" value="L-ORNITHINE N(5)-MONOOXYGENASE"/>
    <property type="match status" value="1"/>
</dbReference>
<dbReference type="EMBL" id="JAPMOU010000014">
    <property type="protein sequence ID" value="MDE1462824.1"/>
    <property type="molecule type" value="Genomic_DNA"/>
</dbReference>
<evidence type="ECO:0000256" key="6">
    <source>
        <dbReference type="ARBA" id="ARBA00022857"/>
    </source>
</evidence>
<evidence type="ECO:0000256" key="5">
    <source>
        <dbReference type="ARBA" id="ARBA00022827"/>
    </source>
</evidence>
<dbReference type="Proteomes" id="UP001528823">
    <property type="component" value="Unassembled WGS sequence"/>
</dbReference>
<evidence type="ECO:0000313" key="8">
    <source>
        <dbReference type="EMBL" id="MDE1462824.1"/>
    </source>
</evidence>
<accession>A0ABT5UCK9</accession>
<dbReference type="RefSeq" id="WP_274689175.1">
    <property type="nucleotide sequence ID" value="NZ_JAPMOU010000014.1"/>
</dbReference>
<proteinExistence type="inferred from homology"/>
<comment type="similarity">
    <text evidence="3">Belongs to the lysine N(6)-hydroxylase/L-ornithine N(5)-oxygenase family.</text>
</comment>
<reference evidence="8 9" key="1">
    <citation type="submission" date="2022-11" db="EMBL/GenBank/DDBJ databases">
        <title>Spartinivicinus poritis sp. nov., isolated from scleractinian coral Porites lutea.</title>
        <authorList>
            <person name="Zhang G."/>
            <person name="Cai L."/>
            <person name="Wei Q."/>
        </authorList>
    </citation>
    <scope>NUCLEOTIDE SEQUENCE [LARGE SCALE GENOMIC DNA]</scope>
    <source>
        <strain evidence="8 9">A2-2</strain>
    </source>
</reference>
<protein>
    <submittedName>
        <fullName evidence="8">SidA/IucD/PvdA family monooxygenase</fullName>
    </submittedName>
</protein>
<name>A0ABT5UCK9_9GAMM</name>
<keyword evidence="9" id="KW-1185">Reference proteome</keyword>
<dbReference type="GO" id="GO:0004497">
    <property type="term" value="F:monooxygenase activity"/>
    <property type="evidence" value="ECO:0007669"/>
    <property type="project" value="UniProtKB-KW"/>
</dbReference>
<dbReference type="InterPro" id="IPR036188">
    <property type="entry name" value="FAD/NAD-bd_sf"/>
</dbReference>
<keyword evidence="5" id="KW-0274">FAD</keyword>
<comment type="cofactor">
    <cofactor evidence="1">
        <name>FAD</name>
        <dbReference type="ChEBI" id="CHEBI:57692"/>
    </cofactor>
</comment>
<keyword evidence="6" id="KW-0521">NADP</keyword>
<evidence type="ECO:0000256" key="1">
    <source>
        <dbReference type="ARBA" id="ARBA00001974"/>
    </source>
</evidence>
<comment type="pathway">
    <text evidence="2">Siderophore biosynthesis.</text>
</comment>
<dbReference type="SUPFAM" id="SSF51905">
    <property type="entry name" value="FAD/NAD(P)-binding domain"/>
    <property type="match status" value="2"/>
</dbReference>
<sequence length="441" mass="49920">MLTKPTQPNSSIIDVAGIGVGPFNLSVAALLQQVKGVSARFFESREQFAWHPGLLLPDTHMQTMFLKDLVTAVVPHSIYSFLSYLVKRKKFYRFLSAELNCISRAEFSDYLNWAAQQIPSVQFATEVENISFMNNQFKVETSKGAYYAKNLCLGTGKKPFIPECARPYLGKQVIHAANIGLNSHDFSGKRVMIIGGGQSGADIFLNVLNGYWGKPSKLNWLSRRANYQPLDEAAFTNEYFTPDYVDSFYKLGRQVKEREIRDQKLTSDGVTQACLLSIYRTLYHRFDVLREPKWVYLLPHREMSAVNQTDNIYQVQAINGLTQETEYYDADVIILATGFTTPTLNCLAGIQSRLKFDEKDRYSLNEHFAVDWDGPAENRIFAVNAGLHSHGIAEPQLSLMAWRSARIINHLCQQEIFDLESSDGLISWDQSAAQPPLKQAI</sequence>
<evidence type="ECO:0000256" key="3">
    <source>
        <dbReference type="ARBA" id="ARBA00007588"/>
    </source>
</evidence>
<keyword evidence="4" id="KW-0285">Flavoprotein</keyword>
<dbReference type="PANTHER" id="PTHR42802">
    <property type="entry name" value="MONOOXYGENASE"/>
    <property type="match status" value="1"/>
</dbReference>
<keyword evidence="7" id="KW-0560">Oxidoreductase</keyword>
<evidence type="ECO:0000313" key="9">
    <source>
        <dbReference type="Proteomes" id="UP001528823"/>
    </source>
</evidence>
<evidence type="ECO:0000256" key="4">
    <source>
        <dbReference type="ARBA" id="ARBA00022630"/>
    </source>
</evidence>
<dbReference type="Pfam" id="PF13434">
    <property type="entry name" value="Lys_Orn_oxgnase"/>
    <property type="match status" value="1"/>
</dbReference>
<organism evidence="8 9">
    <name type="scientific">Spartinivicinus poritis</name>
    <dbReference type="NCBI Taxonomy" id="2994640"/>
    <lineage>
        <taxon>Bacteria</taxon>
        <taxon>Pseudomonadati</taxon>
        <taxon>Pseudomonadota</taxon>
        <taxon>Gammaproteobacteria</taxon>
        <taxon>Oceanospirillales</taxon>
        <taxon>Zooshikellaceae</taxon>
        <taxon>Spartinivicinus</taxon>
    </lineage>
</organism>
<evidence type="ECO:0000256" key="2">
    <source>
        <dbReference type="ARBA" id="ARBA00004924"/>
    </source>
</evidence>
<evidence type="ECO:0000256" key="7">
    <source>
        <dbReference type="ARBA" id="ARBA00023002"/>
    </source>
</evidence>
<comment type="caution">
    <text evidence="8">The sequence shown here is derived from an EMBL/GenBank/DDBJ whole genome shotgun (WGS) entry which is preliminary data.</text>
</comment>
<keyword evidence="8" id="KW-0503">Monooxygenase</keyword>
<gene>
    <name evidence="8" type="ORF">ORQ98_12680</name>
</gene>
<dbReference type="Gene3D" id="3.50.50.60">
    <property type="entry name" value="FAD/NAD(P)-binding domain"/>
    <property type="match status" value="1"/>
</dbReference>
<dbReference type="InterPro" id="IPR025700">
    <property type="entry name" value="Lys/Orn_oxygenase"/>
</dbReference>